<dbReference type="PANTHER" id="PTHR43713:SF3">
    <property type="entry name" value="GLUTAMATE-1-SEMIALDEHYDE 2,1-AMINOMUTASE 1, CHLOROPLASTIC-RELATED"/>
    <property type="match status" value="1"/>
</dbReference>
<keyword evidence="8" id="KW-0963">Cytoplasm</keyword>
<dbReference type="Gene3D" id="3.40.640.10">
    <property type="entry name" value="Type I PLP-dependent aspartate aminotransferase-like (Major domain)"/>
    <property type="match status" value="1"/>
</dbReference>
<dbReference type="InterPro" id="IPR015424">
    <property type="entry name" value="PyrdxlP-dep_Trfase"/>
</dbReference>
<protein>
    <recommendedName>
        <fullName evidence="8">Glutamate-1-semialdehyde 2,1-aminomutase</fullName>
        <shortName evidence="8">GSA</shortName>
        <ecNumber evidence="8">5.4.3.8</ecNumber>
    </recommendedName>
    <alternativeName>
        <fullName evidence="8">Glutamate-1-semialdehyde aminotransferase</fullName>
        <shortName evidence="8">GSA-AT</shortName>
    </alternativeName>
</protein>
<gene>
    <name evidence="8 9" type="primary">hemL</name>
    <name evidence="9" type="ORF">V8247_06955</name>
</gene>
<proteinExistence type="inferred from homology"/>
<comment type="subcellular location">
    <subcellularLocation>
        <location evidence="8">Cytoplasm</location>
    </subcellularLocation>
</comment>
<feature type="modified residue" description="N6-(pyridoxal phosphate)lysine" evidence="8">
    <location>
        <position position="268"/>
    </location>
</feature>
<comment type="pathway">
    <text evidence="3">Porphyrin-containing compound metabolism; protoporphyrin-IX biosynthesis; 5-aminolevulinate from L-glutamyl-tRNA(Glu): step 2/2.</text>
</comment>
<dbReference type="Proteomes" id="UP001375370">
    <property type="component" value="Chromosome"/>
</dbReference>
<evidence type="ECO:0000256" key="2">
    <source>
        <dbReference type="ARBA" id="ARBA00001933"/>
    </source>
</evidence>
<name>A0ABZ2J885_9CHLR</name>
<evidence type="ECO:0000256" key="5">
    <source>
        <dbReference type="ARBA" id="ARBA00022898"/>
    </source>
</evidence>
<comment type="subunit">
    <text evidence="8">Homodimer.</text>
</comment>
<evidence type="ECO:0000256" key="1">
    <source>
        <dbReference type="ARBA" id="ARBA00001579"/>
    </source>
</evidence>
<dbReference type="Pfam" id="PF00202">
    <property type="entry name" value="Aminotran_3"/>
    <property type="match status" value="1"/>
</dbReference>
<comment type="similarity">
    <text evidence="4 8">Belongs to the class-III pyridoxal-phosphate-dependent aminotransferase family. HemL subfamily.</text>
</comment>
<comment type="cofactor">
    <cofactor evidence="2 8">
        <name>pyridoxal 5'-phosphate</name>
        <dbReference type="ChEBI" id="CHEBI:597326"/>
    </cofactor>
</comment>
<evidence type="ECO:0000313" key="9">
    <source>
        <dbReference type="EMBL" id="WWX24993.1"/>
    </source>
</evidence>
<dbReference type="RefSeq" id="WP_338737126.1">
    <property type="nucleotide sequence ID" value="NZ_CP146612.1"/>
</dbReference>
<keyword evidence="6 8" id="KW-0413">Isomerase</keyword>
<dbReference type="NCBIfam" id="TIGR00713">
    <property type="entry name" value="hemL"/>
    <property type="match status" value="1"/>
</dbReference>
<dbReference type="EC" id="5.4.3.8" evidence="8"/>
<reference evidence="9 10" key="1">
    <citation type="submission" date="2024-03" db="EMBL/GenBank/DDBJ databases">
        <title>A Dehalogenimonas Isolated from Estuarine Sediments Dihaloeliminates Chlorinated Alkanes.</title>
        <authorList>
            <person name="Yang Y."/>
            <person name="Wang H."/>
        </authorList>
    </citation>
    <scope>NUCLEOTIDE SEQUENCE [LARGE SCALE GENOMIC DNA]</scope>
    <source>
        <strain evidence="9 10">W</strain>
    </source>
</reference>
<dbReference type="PANTHER" id="PTHR43713">
    <property type="entry name" value="GLUTAMATE-1-SEMIALDEHYDE 2,1-AMINOMUTASE"/>
    <property type="match status" value="1"/>
</dbReference>
<dbReference type="InterPro" id="IPR015422">
    <property type="entry name" value="PyrdxlP-dep_Trfase_small"/>
</dbReference>
<dbReference type="SUPFAM" id="SSF53383">
    <property type="entry name" value="PLP-dependent transferases"/>
    <property type="match status" value="1"/>
</dbReference>
<dbReference type="InterPro" id="IPR049704">
    <property type="entry name" value="Aminotrans_3_PPA_site"/>
</dbReference>
<dbReference type="EMBL" id="CP146612">
    <property type="protein sequence ID" value="WWX24993.1"/>
    <property type="molecule type" value="Genomic_DNA"/>
</dbReference>
<dbReference type="InterPro" id="IPR004639">
    <property type="entry name" value="4pyrrol_synth_GluAld_NH2Trfase"/>
</dbReference>
<dbReference type="InterPro" id="IPR005814">
    <property type="entry name" value="Aminotrans_3"/>
</dbReference>
<dbReference type="CDD" id="cd00610">
    <property type="entry name" value="OAT_like"/>
    <property type="match status" value="1"/>
</dbReference>
<dbReference type="InterPro" id="IPR015421">
    <property type="entry name" value="PyrdxlP-dep_Trfase_major"/>
</dbReference>
<keyword evidence="7 8" id="KW-0627">Porphyrin biosynthesis</keyword>
<evidence type="ECO:0000313" key="10">
    <source>
        <dbReference type="Proteomes" id="UP001375370"/>
    </source>
</evidence>
<comment type="catalytic activity">
    <reaction evidence="1 8">
        <text>(S)-4-amino-5-oxopentanoate = 5-aminolevulinate</text>
        <dbReference type="Rhea" id="RHEA:14265"/>
        <dbReference type="ChEBI" id="CHEBI:57501"/>
        <dbReference type="ChEBI" id="CHEBI:356416"/>
        <dbReference type="EC" id="5.4.3.8"/>
    </reaction>
</comment>
<dbReference type="NCBIfam" id="NF000818">
    <property type="entry name" value="PRK00062.1"/>
    <property type="match status" value="1"/>
</dbReference>
<evidence type="ECO:0000256" key="3">
    <source>
        <dbReference type="ARBA" id="ARBA00004819"/>
    </source>
</evidence>
<dbReference type="Gene3D" id="3.90.1150.10">
    <property type="entry name" value="Aspartate Aminotransferase, domain 1"/>
    <property type="match status" value="1"/>
</dbReference>
<dbReference type="HAMAP" id="MF_00375">
    <property type="entry name" value="HemL_aminotrans_3"/>
    <property type="match status" value="1"/>
</dbReference>
<evidence type="ECO:0000256" key="7">
    <source>
        <dbReference type="ARBA" id="ARBA00023244"/>
    </source>
</evidence>
<evidence type="ECO:0000256" key="4">
    <source>
        <dbReference type="ARBA" id="ARBA00008981"/>
    </source>
</evidence>
<evidence type="ECO:0000256" key="8">
    <source>
        <dbReference type="HAMAP-Rule" id="MF_00375"/>
    </source>
</evidence>
<organism evidence="9 10">
    <name type="scientific">Candidatus Dehalogenimonas loeffleri</name>
    <dbReference type="NCBI Taxonomy" id="3127115"/>
    <lineage>
        <taxon>Bacteria</taxon>
        <taxon>Bacillati</taxon>
        <taxon>Chloroflexota</taxon>
        <taxon>Dehalococcoidia</taxon>
        <taxon>Dehalococcoidales</taxon>
        <taxon>Dehalococcoidaceae</taxon>
        <taxon>Dehalogenimonas</taxon>
    </lineage>
</organism>
<evidence type="ECO:0000256" key="6">
    <source>
        <dbReference type="ARBA" id="ARBA00023235"/>
    </source>
</evidence>
<dbReference type="PROSITE" id="PS00600">
    <property type="entry name" value="AA_TRANSFER_CLASS_3"/>
    <property type="match status" value="1"/>
</dbReference>
<sequence length="434" mass="45219">MERYPKSAELFAAAQRVLPGGVNSPVRAFKAVGGQPLFIERGEGAYLHDVDGHRFIDFVGSWGPMILGHASPAVIKAIVETAGKGTSFGAPSRLETELAEAINNAMPHLEMVRLVSSGTEAVMSALRLARAFTGRDKIIKFEGGYHGHSDGLLSKSGSGLATLGIPESPGVPASFAAETLTGVYNDLSSVETLFEQFPGQIAAVILEPVAANMGVIPPQPGFLEGLRQLTCERGALLVFDEVISGFRVAQGGAAARYGVTPDLTTLGKIIGGGLPVGAYGGRADIMRHVAPSGPVYQAGTLSGNPLAMAAGLATLAALAAPGVYQALEDKGRMLADGILTVTGKLGLPVTLNRVGSLMTLFFTGDEVTNYTSASRSDTGCFGVFHRALLDNGIYWPPSQFEAAFLSTAHSEADIIETIRVIGLALNKTEIAQPG</sequence>
<accession>A0ABZ2J885</accession>
<dbReference type="GO" id="GO:0042286">
    <property type="term" value="F:glutamate-1-semialdehyde 2,1-aminomutase activity"/>
    <property type="evidence" value="ECO:0007669"/>
    <property type="project" value="UniProtKB-EC"/>
</dbReference>
<keyword evidence="5 8" id="KW-0663">Pyridoxal phosphate</keyword>
<keyword evidence="10" id="KW-1185">Reference proteome</keyword>